<reference evidence="2 3" key="1">
    <citation type="submission" date="2021-01" db="EMBL/GenBank/DDBJ databases">
        <title>Genome Sequencing of Type Strains.</title>
        <authorList>
            <person name="Lemaire J.F."/>
            <person name="Inderbitzin P."/>
            <person name="Collins S.B."/>
            <person name="Wespe N."/>
            <person name="Knight-Connoni V."/>
        </authorList>
    </citation>
    <scope>NUCLEOTIDE SEQUENCE [LARGE SCALE GENOMIC DNA]</scope>
    <source>
        <strain evidence="2 3">DSM 23009</strain>
    </source>
</reference>
<sequence>MTHRNTKDNNKRPEDNQAMNQLKNEAELVSKQKGKQPFSKKPDHL</sequence>
<gene>
    <name evidence="2" type="ORF">JYA63_11820</name>
</gene>
<keyword evidence="3" id="KW-1185">Reference proteome</keyword>
<evidence type="ECO:0000313" key="3">
    <source>
        <dbReference type="Proteomes" id="UP001296923"/>
    </source>
</evidence>
<organism evidence="2 3">
    <name type="scientific">Fictibacillus nanhaiensis</name>
    <dbReference type="NCBI Taxonomy" id="742169"/>
    <lineage>
        <taxon>Bacteria</taxon>
        <taxon>Bacillati</taxon>
        <taxon>Bacillota</taxon>
        <taxon>Bacilli</taxon>
        <taxon>Bacillales</taxon>
        <taxon>Fictibacillaceae</taxon>
        <taxon>Fictibacillus</taxon>
    </lineage>
</organism>
<accession>A0ABS2ZRS8</accession>
<comment type="caution">
    <text evidence="2">The sequence shown here is derived from an EMBL/GenBank/DDBJ whole genome shotgun (WGS) entry which is preliminary data.</text>
</comment>
<proteinExistence type="predicted"/>
<evidence type="ECO:0000256" key="1">
    <source>
        <dbReference type="SAM" id="MobiDB-lite"/>
    </source>
</evidence>
<feature type="region of interest" description="Disordered" evidence="1">
    <location>
        <begin position="1"/>
        <end position="45"/>
    </location>
</feature>
<dbReference type="RefSeq" id="WP_205725923.1">
    <property type="nucleotide sequence ID" value="NZ_JAFHKR010000039.1"/>
</dbReference>
<protein>
    <recommendedName>
        <fullName evidence="4">DUF3941 domain-containing protein</fullName>
    </recommendedName>
</protein>
<feature type="compositionally biased region" description="Basic and acidic residues" evidence="1">
    <location>
        <begin position="1"/>
        <end position="15"/>
    </location>
</feature>
<dbReference type="EMBL" id="JAFHKR010000039">
    <property type="protein sequence ID" value="MBN3554958.1"/>
    <property type="molecule type" value="Genomic_DNA"/>
</dbReference>
<name>A0ABS2ZRS8_9BACL</name>
<evidence type="ECO:0000313" key="2">
    <source>
        <dbReference type="EMBL" id="MBN3554958.1"/>
    </source>
</evidence>
<dbReference type="Proteomes" id="UP001296923">
    <property type="component" value="Unassembled WGS sequence"/>
</dbReference>
<evidence type="ECO:0008006" key="4">
    <source>
        <dbReference type="Google" id="ProtNLM"/>
    </source>
</evidence>